<evidence type="ECO:0000256" key="1">
    <source>
        <dbReference type="SAM" id="MobiDB-lite"/>
    </source>
</evidence>
<name>W2YEB2_PHYNI</name>
<gene>
    <name evidence="2" type="ORF">F442_18417</name>
</gene>
<protein>
    <submittedName>
        <fullName evidence="2">Uncharacterized protein</fullName>
    </submittedName>
</protein>
<comment type="caution">
    <text evidence="2">The sequence shown here is derived from an EMBL/GenBank/DDBJ whole genome shotgun (WGS) entry which is preliminary data.</text>
</comment>
<evidence type="ECO:0000313" key="2">
    <source>
        <dbReference type="EMBL" id="ETP32983.1"/>
    </source>
</evidence>
<sequence>MDEPDNGTQESPAVCLRKVRRFEPQITKKKVRTHSDRYREAVRATHLIAREIADIEGEAEFESMLQFVMSQWRNVRQKQIAEDIPEGDLKEALKTEDRHAFSDADLKREFEISSSDDEECCTGDAAKSDANTEKNPPASSVSIRLNPKARKWYEAAEEGRKKAGEVTLLAVVNSLDHIQPGLREVQRRLSGIIVKYGDAESKKPKVT</sequence>
<proteinExistence type="predicted"/>
<evidence type="ECO:0000313" key="3">
    <source>
        <dbReference type="Proteomes" id="UP000018948"/>
    </source>
</evidence>
<accession>W2YEB2</accession>
<dbReference type="Proteomes" id="UP000018948">
    <property type="component" value="Unassembled WGS sequence"/>
</dbReference>
<reference evidence="2 3" key="1">
    <citation type="submission" date="2013-11" db="EMBL/GenBank/DDBJ databases">
        <title>The Genome Sequence of Phytophthora parasitica P10297.</title>
        <authorList>
            <consortium name="The Broad Institute Genomics Platform"/>
            <person name="Russ C."/>
            <person name="Tyler B."/>
            <person name="Panabieres F."/>
            <person name="Shan W."/>
            <person name="Tripathy S."/>
            <person name="Grunwald N."/>
            <person name="Machado M."/>
            <person name="Johnson C.S."/>
            <person name="Walker B."/>
            <person name="Young S.K."/>
            <person name="Zeng Q."/>
            <person name="Gargeya S."/>
            <person name="Fitzgerald M."/>
            <person name="Haas B."/>
            <person name="Abouelleil A."/>
            <person name="Allen A.W."/>
            <person name="Alvarado L."/>
            <person name="Arachchi H.M."/>
            <person name="Berlin A.M."/>
            <person name="Chapman S.B."/>
            <person name="Gainer-Dewar J."/>
            <person name="Goldberg J."/>
            <person name="Griggs A."/>
            <person name="Gujja S."/>
            <person name="Hansen M."/>
            <person name="Howarth C."/>
            <person name="Imamovic A."/>
            <person name="Ireland A."/>
            <person name="Larimer J."/>
            <person name="McCowan C."/>
            <person name="Murphy C."/>
            <person name="Pearson M."/>
            <person name="Poon T.W."/>
            <person name="Priest M."/>
            <person name="Roberts A."/>
            <person name="Saif S."/>
            <person name="Shea T."/>
            <person name="Sisk P."/>
            <person name="Sykes S."/>
            <person name="Wortman J."/>
            <person name="Nusbaum C."/>
            <person name="Birren B."/>
        </authorList>
    </citation>
    <scope>NUCLEOTIDE SEQUENCE [LARGE SCALE GENOMIC DNA]</scope>
    <source>
        <strain evidence="2 3">P10297</strain>
    </source>
</reference>
<dbReference type="AlphaFoldDB" id="W2YEB2"/>
<dbReference type="EMBL" id="ANIY01003893">
    <property type="protein sequence ID" value="ETP32983.1"/>
    <property type="molecule type" value="Genomic_DNA"/>
</dbReference>
<organism evidence="2 3">
    <name type="scientific">Phytophthora nicotianae P10297</name>
    <dbReference type="NCBI Taxonomy" id="1317064"/>
    <lineage>
        <taxon>Eukaryota</taxon>
        <taxon>Sar</taxon>
        <taxon>Stramenopiles</taxon>
        <taxon>Oomycota</taxon>
        <taxon>Peronosporomycetes</taxon>
        <taxon>Peronosporales</taxon>
        <taxon>Peronosporaceae</taxon>
        <taxon>Phytophthora</taxon>
    </lineage>
</organism>
<feature type="region of interest" description="Disordered" evidence="1">
    <location>
        <begin position="117"/>
        <end position="141"/>
    </location>
</feature>